<reference evidence="2" key="1">
    <citation type="submission" date="2021-05" db="EMBL/GenBank/DDBJ databases">
        <authorList>
            <person name="Alioto T."/>
            <person name="Alioto T."/>
            <person name="Gomez Garrido J."/>
        </authorList>
    </citation>
    <scope>NUCLEOTIDE SEQUENCE</scope>
</reference>
<sequence length="108" mass="11761">MSESAPSKLASATVRLVRRSSRCKITSSCHPSSTSYTRSSLSREQFSAITRITASETCSSSFSTVIAVHWKKKQRASSSLTSLMSPKSQQSLDSRSLRSDEGSICHRG</sequence>
<dbReference type="AlphaFoldDB" id="A0A8D8KCH7"/>
<evidence type="ECO:0000313" key="2">
    <source>
        <dbReference type="EMBL" id="CAG6590210.1"/>
    </source>
</evidence>
<dbReference type="EMBL" id="HBUE01218145">
    <property type="protein sequence ID" value="CAG6538198.1"/>
    <property type="molecule type" value="Transcribed_RNA"/>
</dbReference>
<accession>A0A8D8KCH7</accession>
<name>A0A8D8KCH7_CULPI</name>
<proteinExistence type="predicted"/>
<feature type="compositionally biased region" description="Low complexity" evidence="1">
    <location>
        <begin position="77"/>
        <end position="94"/>
    </location>
</feature>
<evidence type="ECO:0000256" key="1">
    <source>
        <dbReference type="SAM" id="MobiDB-lite"/>
    </source>
</evidence>
<dbReference type="EMBL" id="HBUE01053485">
    <property type="protein sequence ID" value="CAG6465506.1"/>
    <property type="molecule type" value="Transcribed_RNA"/>
</dbReference>
<feature type="compositionally biased region" description="Basic and acidic residues" evidence="1">
    <location>
        <begin position="95"/>
        <end position="108"/>
    </location>
</feature>
<dbReference type="EMBL" id="HBUE01324710">
    <property type="protein sequence ID" value="CAG6590210.1"/>
    <property type="molecule type" value="Transcribed_RNA"/>
</dbReference>
<protein>
    <submittedName>
        <fullName evidence="2">(northern house mosquito) hypothetical protein</fullName>
    </submittedName>
</protein>
<feature type="region of interest" description="Disordered" evidence="1">
    <location>
        <begin position="76"/>
        <end position="108"/>
    </location>
</feature>
<organism evidence="2">
    <name type="scientific">Culex pipiens</name>
    <name type="common">House mosquito</name>
    <dbReference type="NCBI Taxonomy" id="7175"/>
    <lineage>
        <taxon>Eukaryota</taxon>
        <taxon>Metazoa</taxon>
        <taxon>Ecdysozoa</taxon>
        <taxon>Arthropoda</taxon>
        <taxon>Hexapoda</taxon>
        <taxon>Insecta</taxon>
        <taxon>Pterygota</taxon>
        <taxon>Neoptera</taxon>
        <taxon>Endopterygota</taxon>
        <taxon>Diptera</taxon>
        <taxon>Nematocera</taxon>
        <taxon>Culicoidea</taxon>
        <taxon>Culicidae</taxon>
        <taxon>Culicinae</taxon>
        <taxon>Culicini</taxon>
        <taxon>Culex</taxon>
        <taxon>Culex</taxon>
    </lineage>
</organism>